<evidence type="ECO:0000256" key="4">
    <source>
        <dbReference type="ARBA" id="ARBA00022989"/>
    </source>
</evidence>
<evidence type="ECO:0000313" key="8">
    <source>
        <dbReference type="Proteomes" id="UP001431783"/>
    </source>
</evidence>
<evidence type="ECO:0000256" key="6">
    <source>
        <dbReference type="SAM" id="Phobius"/>
    </source>
</evidence>
<dbReference type="CDD" id="cd15904">
    <property type="entry name" value="TSPO_MBR"/>
    <property type="match status" value="1"/>
</dbReference>
<dbReference type="EMBL" id="JARQZJ010000126">
    <property type="protein sequence ID" value="KAK9890902.1"/>
    <property type="molecule type" value="Genomic_DNA"/>
</dbReference>
<comment type="similarity">
    <text evidence="2">Belongs to the TspO/BZRP family.</text>
</comment>
<accession>A0AAW1VDK7</accession>
<dbReference type="FunFam" id="1.20.1260.100:FF:000001">
    <property type="entry name" value="translocator protein 2"/>
    <property type="match status" value="1"/>
</dbReference>
<keyword evidence="5 6" id="KW-0472">Membrane</keyword>
<dbReference type="InterPro" id="IPR038330">
    <property type="entry name" value="TspO/MBR-related_sf"/>
</dbReference>
<dbReference type="PANTHER" id="PTHR10057">
    <property type="entry name" value="PERIPHERAL-TYPE BENZODIAZEPINE RECEPTOR"/>
    <property type="match status" value="1"/>
</dbReference>
<dbReference type="GO" id="GO:0005741">
    <property type="term" value="C:mitochondrial outer membrane"/>
    <property type="evidence" value="ECO:0007669"/>
    <property type="project" value="TreeGrafter"/>
</dbReference>
<evidence type="ECO:0000256" key="3">
    <source>
        <dbReference type="ARBA" id="ARBA00022692"/>
    </source>
</evidence>
<dbReference type="InterPro" id="IPR004307">
    <property type="entry name" value="TspO_MBR"/>
</dbReference>
<evidence type="ECO:0008006" key="9">
    <source>
        <dbReference type="Google" id="ProtNLM"/>
    </source>
</evidence>
<dbReference type="PIRSF" id="PIRSF005859">
    <property type="entry name" value="PBR"/>
    <property type="match status" value="1"/>
</dbReference>
<evidence type="ECO:0000256" key="5">
    <source>
        <dbReference type="ARBA" id="ARBA00023136"/>
    </source>
</evidence>
<reference evidence="7 8" key="1">
    <citation type="submission" date="2023-03" db="EMBL/GenBank/DDBJ databases">
        <title>Genome insight into feeding habits of ladybird beetles.</title>
        <authorList>
            <person name="Li H.-S."/>
            <person name="Huang Y.-H."/>
            <person name="Pang H."/>
        </authorList>
    </citation>
    <scope>NUCLEOTIDE SEQUENCE [LARGE SCALE GENOMIC DNA]</scope>
    <source>
        <strain evidence="7">SYSU_2023b</strain>
        <tissue evidence="7">Whole body</tissue>
    </source>
</reference>
<dbReference type="Proteomes" id="UP001431783">
    <property type="component" value="Unassembled WGS sequence"/>
</dbReference>
<protein>
    <recommendedName>
        <fullName evidence="9">Translocator protein</fullName>
    </recommendedName>
</protein>
<gene>
    <name evidence="7" type="ORF">WA026_012244</name>
</gene>
<keyword evidence="8" id="KW-1185">Reference proteome</keyword>
<proteinExistence type="inferred from homology"/>
<feature type="transmembrane region" description="Helical" evidence="6">
    <location>
        <begin position="81"/>
        <end position="101"/>
    </location>
</feature>
<evidence type="ECO:0000256" key="1">
    <source>
        <dbReference type="ARBA" id="ARBA00004141"/>
    </source>
</evidence>
<feature type="transmembrane region" description="Helical" evidence="6">
    <location>
        <begin position="108"/>
        <end position="128"/>
    </location>
</feature>
<feature type="transmembrane region" description="Helical" evidence="6">
    <location>
        <begin position="134"/>
        <end position="153"/>
    </location>
</feature>
<evidence type="ECO:0000256" key="2">
    <source>
        <dbReference type="ARBA" id="ARBA00007524"/>
    </source>
</evidence>
<dbReference type="Gene3D" id="1.20.1260.100">
    <property type="entry name" value="TspO/MBR protein"/>
    <property type="match status" value="1"/>
</dbReference>
<evidence type="ECO:0000313" key="7">
    <source>
        <dbReference type="EMBL" id="KAK9890902.1"/>
    </source>
</evidence>
<dbReference type="PANTHER" id="PTHR10057:SF0">
    <property type="entry name" value="TRANSLOCATOR PROTEIN"/>
    <property type="match status" value="1"/>
</dbReference>
<name>A0AAW1VDK7_9CUCU</name>
<feature type="transmembrane region" description="Helical" evidence="6">
    <location>
        <begin position="48"/>
        <end position="69"/>
    </location>
</feature>
<dbReference type="AlphaFoldDB" id="A0AAW1VDK7"/>
<keyword evidence="3 6" id="KW-0812">Transmembrane</keyword>
<sequence length="173" mass="19041">MSLPVNIQMIGAIVLPNLGGIAGGIITKKNLNPWYENLKKPKCRPPNWAFGPVWTTLYSGIGYASYIAFKDGGGFTGAAKLPLLLYGTNLLANWAWTPIFFGAKDLDLALCEINLITVTAIGTGYLFYKINPLAGYLFIPYVAWLGVATWLNYRIAKDNPKKPNILKIDEKSN</sequence>
<comment type="caution">
    <text evidence="7">The sequence shown here is derived from an EMBL/GenBank/DDBJ whole genome shotgun (WGS) entry which is preliminary data.</text>
</comment>
<comment type="subcellular location">
    <subcellularLocation>
        <location evidence="1">Membrane</location>
        <topology evidence="1">Multi-pass membrane protein</topology>
    </subcellularLocation>
</comment>
<dbReference type="GO" id="GO:0033013">
    <property type="term" value="P:tetrapyrrole metabolic process"/>
    <property type="evidence" value="ECO:0007669"/>
    <property type="project" value="UniProtKB-ARBA"/>
</dbReference>
<organism evidence="7 8">
    <name type="scientific">Henosepilachna vigintioctopunctata</name>
    <dbReference type="NCBI Taxonomy" id="420089"/>
    <lineage>
        <taxon>Eukaryota</taxon>
        <taxon>Metazoa</taxon>
        <taxon>Ecdysozoa</taxon>
        <taxon>Arthropoda</taxon>
        <taxon>Hexapoda</taxon>
        <taxon>Insecta</taxon>
        <taxon>Pterygota</taxon>
        <taxon>Neoptera</taxon>
        <taxon>Endopterygota</taxon>
        <taxon>Coleoptera</taxon>
        <taxon>Polyphaga</taxon>
        <taxon>Cucujiformia</taxon>
        <taxon>Coccinelloidea</taxon>
        <taxon>Coccinellidae</taxon>
        <taxon>Epilachninae</taxon>
        <taxon>Epilachnini</taxon>
        <taxon>Henosepilachna</taxon>
    </lineage>
</organism>
<dbReference type="Pfam" id="PF03073">
    <property type="entry name" value="TspO_MBR"/>
    <property type="match status" value="1"/>
</dbReference>
<feature type="transmembrane region" description="Helical" evidence="6">
    <location>
        <begin position="6"/>
        <end position="27"/>
    </location>
</feature>
<keyword evidence="4 6" id="KW-1133">Transmembrane helix</keyword>